<comment type="caution">
    <text evidence="4">The sequence shown here is derived from an EMBL/GenBank/DDBJ whole genome shotgun (WGS) entry which is preliminary data.</text>
</comment>
<evidence type="ECO:0000256" key="2">
    <source>
        <dbReference type="SAM" id="Phobius"/>
    </source>
</evidence>
<keyword evidence="2" id="KW-0472">Membrane</keyword>
<evidence type="ECO:0000313" key="4">
    <source>
        <dbReference type="EMBL" id="MYL49232.1"/>
    </source>
</evidence>
<accession>A0A845E321</accession>
<dbReference type="EMBL" id="WMEZ01000002">
    <property type="protein sequence ID" value="MYL49232.1"/>
    <property type="molecule type" value="Genomic_DNA"/>
</dbReference>
<feature type="domain" description="PepSY" evidence="3">
    <location>
        <begin position="187"/>
        <end position="240"/>
    </location>
</feature>
<dbReference type="AlphaFoldDB" id="A0A845E321"/>
<dbReference type="InterPro" id="IPR025711">
    <property type="entry name" value="PepSY"/>
</dbReference>
<keyword evidence="2" id="KW-0812">Transmembrane</keyword>
<keyword evidence="2" id="KW-1133">Transmembrane helix</keyword>
<feature type="domain" description="PepSY" evidence="3">
    <location>
        <begin position="113"/>
        <end position="171"/>
    </location>
</feature>
<evidence type="ECO:0000313" key="5">
    <source>
        <dbReference type="Proteomes" id="UP000447393"/>
    </source>
</evidence>
<protein>
    <recommendedName>
        <fullName evidence="3">PepSY domain-containing protein</fullName>
    </recommendedName>
</protein>
<reference evidence="4 5" key="1">
    <citation type="submission" date="2019-11" db="EMBL/GenBank/DDBJ databases">
        <title>Genome sequences of 17 halophilic strains isolated from different environments.</title>
        <authorList>
            <person name="Furrow R.E."/>
        </authorList>
    </citation>
    <scope>NUCLEOTIDE SEQUENCE [LARGE SCALE GENOMIC DNA]</scope>
    <source>
        <strain evidence="4 5">22505_10_Sand</strain>
    </source>
</reference>
<gene>
    <name evidence="4" type="ORF">GLV98_07035</name>
</gene>
<evidence type="ECO:0000259" key="3">
    <source>
        <dbReference type="Pfam" id="PF03413"/>
    </source>
</evidence>
<feature type="compositionally biased region" description="Acidic residues" evidence="1">
    <location>
        <begin position="173"/>
        <end position="183"/>
    </location>
</feature>
<feature type="transmembrane region" description="Helical" evidence="2">
    <location>
        <begin position="79"/>
        <end position="100"/>
    </location>
</feature>
<dbReference type="Pfam" id="PF03413">
    <property type="entry name" value="PepSY"/>
    <property type="match status" value="2"/>
</dbReference>
<organism evidence="4 5">
    <name type="scientific">Halobacillus litoralis</name>
    <dbReference type="NCBI Taxonomy" id="45668"/>
    <lineage>
        <taxon>Bacteria</taxon>
        <taxon>Bacillati</taxon>
        <taxon>Bacillota</taxon>
        <taxon>Bacilli</taxon>
        <taxon>Bacillales</taxon>
        <taxon>Bacillaceae</taxon>
        <taxon>Halobacillus</taxon>
    </lineage>
</organism>
<sequence length="247" mass="27246">MISIMNLEAILPFTLSKSSGRVVRKQPSKSMPLQVKSCPSPGMIDFSSNSHFLLSLFSSWVDIVIVEQQRGGDKMKKKWLIGGIVSVVVLGGGAFGVSAVSGDDQFSESEVDLSQKEAETAAKEEVDGLTIEKVEKDKEDGILVYEFEGQTNDGKEAEVEVDANTGEVLQVEHDDDDSNETSAEDLKITKEEAEKTAKEKASGSEMKDMEIDDGHYEFEFHDDSFEYEITVDGQTGEVIDFKKEKLK</sequence>
<name>A0A845E321_9BACI</name>
<dbReference type="Proteomes" id="UP000447393">
    <property type="component" value="Unassembled WGS sequence"/>
</dbReference>
<evidence type="ECO:0000256" key="1">
    <source>
        <dbReference type="SAM" id="MobiDB-lite"/>
    </source>
</evidence>
<proteinExistence type="predicted"/>
<feature type="region of interest" description="Disordered" evidence="1">
    <location>
        <begin position="173"/>
        <end position="209"/>
    </location>
</feature>
<feature type="compositionally biased region" description="Basic and acidic residues" evidence="1">
    <location>
        <begin position="184"/>
        <end position="209"/>
    </location>
</feature>
<dbReference type="Gene3D" id="3.10.450.40">
    <property type="match status" value="2"/>
</dbReference>